<dbReference type="PANTHER" id="PTHR10648:SF4">
    <property type="entry name" value="PROTEIN PHOSPHATASE 2 (FORMERLY 2A), REGULATORY SUBUNIT A, BETA ISOFORM-RELATED"/>
    <property type="match status" value="1"/>
</dbReference>
<dbReference type="SUPFAM" id="SSF48371">
    <property type="entry name" value="ARM repeat"/>
    <property type="match status" value="1"/>
</dbReference>
<proteinExistence type="predicted"/>
<gene>
    <name evidence="4" type="ORF">NESM_000381900</name>
</gene>
<feature type="compositionally biased region" description="Low complexity" evidence="3">
    <location>
        <begin position="130"/>
        <end position="145"/>
    </location>
</feature>
<dbReference type="Proteomes" id="UP001430356">
    <property type="component" value="Unassembled WGS sequence"/>
</dbReference>
<dbReference type="InterPro" id="IPR011989">
    <property type="entry name" value="ARM-like"/>
</dbReference>
<comment type="caution">
    <text evidence="4">The sequence shown here is derived from an EMBL/GenBank/DDBJ whole genome shotgun (WGS) entry which is preliminary data.</text>
</comment>
<feature type="region of interest" description="Disordered" evidence="3">
    <location>
        <begin position="130"/>
        <end position="153"/>
    </location>
</feature>
<sequence>MEIRIVALTVLENLLHSPLPRRTSHPALVHGVSEDDDINNNGDGGGVGGLLSSSDADDDAGEPRQRKLDRYRAVLLLPHLCHKLRGRWVEVEIVPYLLRCVEEEDAQLALVAGVALLGVVLPRRALLGPPTAGTPTTTTTATPAAAEDDAAAKNTGSNPGAFLSVDDVLPVCALLAASSIEETRAFTAQVILPHIFFGVALERDVTLERWDVKYVPHAVLQADMDATTAASEAAGGGGGAAVSNTRLMAAVRKQLHRQHQQLVRRTRDAAATSSGAPPVTSNTAAAAAPAVHRAPTEEDVRQRCHRLAMEDEAAQFSFSGGYATLAGPWCFDGCAALASLARGAHVGDGDGAHGSSGSGGSGSGGGVGVDRCGGSSSSSGGGVSTGAASPFHCFRRHCRRTDHGAPLHGAPPPALLPLTNADMDIYGAAYAVDTDGSGDDGAHDDFFSLNVRALAVVSTLVGWMEALSPPPPPSTPATVQPAGGGAGGGGDVSANGKAGNAANTARLCVDGSLSLLDYLCCDGRRELLRCRWRALLKLLQDLLESPHPGPVAVATETVSGLLHAIQTALWEAEQHQKARASSSSSSSTRRSSLAAKLSPSDAAAEAAEAWPGISKPASPLLTTAELQAFTHRVTRSHVAYCVAAAVSARTVPMPAAPTAASMKVLLDSVGRLMRSALVTAHGVLIDLLLRHHVLVSRDACSGGGGGGATTLQAGAGPSESRVAPLSLWDVCFAVGAGGGGANLPDDVTFLLATTPSGGGGGGGVVGGAPWLPGAVNTVSAFRLHRLVRRALLRALPLCVDFVGLFHSSAATAAAAARALPSTGTGSASTPAITVAAVCPLLLQVLVPPTALGPLLDALPTALEAQQQQQPPRVEGPGGRAGVSAARTPSTRHVDPVAPLVAEECPASVDFGVLEAALDAVQRLTAEAAVQLTGALWAPPLLGATTTTPPPPSHMVEAACAQLHTLLSACLQWVPRFTNWKARWLIAQRLPQLTATFCFFLARVAELADVASGAASSPPPPPPCEHRQRALTWLTHTLHLLTSLWACAAQFGAAPLNDLMDDEEEEVRCVATCCAARCFGVATEAALRLSGSSRLAEGAATPSASSLLLTSLTEPLARLLDATAQCVLVAASDSDSRVRCHSAEALASLSRSLSLLVAATGRDAGESTPWARYLRSNTDALLRLLMDDKPVVQLALVSQLTDVLLLRMQQPSARPPPEGVADVQYDALLQCLRRLAQHELWRLREQYAVLLAHLCGRLLLTHAATPHAQQQQQRRLNAPTDTGAAARDAAVSWAHTHPLYQLARTELLELLVAVLFDKVRAVRDAALDAVERLCMQIAAAAAAAAAAAGASDASGNRSGGADGADDDDDDGGGGGGGGDHSRLNRNTFVDDVLWPQIHAYAPAWETYLSRSALLRIAMRLRVDKVATFLPLLDQLARDPVLNVRLVVAKVVLEVLLRSAPEAHGVAALSLPGSGASGSATAHTPELPSGTIALSLLMNKPLPLLHGDSGRGTAVPPLQFDESERTGVVLQILRQLLKDVSADVRDEAAKALKVCL</sequence>
<dbReference type="GO" id="GO:0005829">
    <property type="term" value="C:cytosol"/>
    <property type="evidence" value="ECO:0007669"/>
    <property type="project" value="TreeGrafter"/>
</dbReference>
<organism evidence="4 5">
    <name type="scientific">Novymonas esmeraldas</name>
    <dbReference type="NCBI Taxonomy" id="1808958"/>
    <lineage>
        <taxon>Eukaryota</taxon>
        <taxon>Discoba</taxon>
        <taxon>Euglenozoa</taxon>
        <taxon>Kinetoplastea</taxon>
        <taxon>Metakinetoplastina</taxon>
        <taxon>Trypanosomatida</taxon>
        <taxon>Trypanosomatidae</taxon>
        <taxon>Novymonas</taxon>
    </lineage>
</organism>
<feature type="repeat" description="HEAT" evidence="2">
    <location>
        <begin position="1527"/>
        <end position="1554"/>
    </location>
</feature>
<dbReference type="GO" id="GO:0005634">
    <property type="term" value="C:nucleus"/>
    <property type="evidence" value="ECO:0007669"/>
    <property type="project" value="TreeGrafter"/>
</dbReference>
<dbReference type="GO" id="GO:0000159">
    <property type="term" value="C:protein phosphatase type 2A complex"/>
    <property type="evidence" value="ECO:0007669"/>
    <property type="project" value="TreeGrafter"/>
</dbReference>
<protein>
    <recommendedName>
        <fullName evidence="6">HEAT repeat-containing protein 1</fullName>
    </recommendedName>
</protein>
<feature type="compositionally biased region" description="Low complexity" evidence="3">
    <location>
        <begin position="276"/>
        <end position="293"/>
    </location>
</feature>
<dbReference type="PANTHER" id="PTHR10648">
    <property type="entry name" value="SERINE/THREONINE-PROTEIN PHOSPHATASE PP2A 65 KDA REGULATORY SUBUNIT"/>
    <property type="match status" value="1"/>
</dbReference>
<feature type="region of interest" description="Disordered" evidence="3">
    <location>
        <begin position="469"/>
        <end position="491"/>
    </location>
</feature>
<evidence type="ECO:0008006" key="6">
    <source>
        <dbReference type="Google" id="ProtNLM"/>
    </source>
</evidence>
<feature type="region of interest" description="Disordered" evidence="3">
    <location>
        <begin position="32"/>
        <end position="64"/>
    </location>
</feature>
<name>A0AAW0EMF9_9TRYP</name>
<feature type="region of interest" description="Disordered" evidence="3">
    <location>
        <begin position="1350"/>
        <end position="1381"/>
    </location>
</feature>
<dbReference type="GO" id="GO:0019888">
    <property type="term" value="F:protein phosphatase regulator activity"/>
    <property type="evidence" value="ECO:0007669"/>
    <property type="project" value="TreeGrafter"/>
</dbReference>
<reference evidence="4 5" key="1">
    <citation type="journal article" date="2021" name="MBio">
        <title>A New Model Trypanosomatid, Novymonas esmeraldas: Genomic Perception of Its 'Candidatus Pandoraea novymonadis' Endosymbiont.</title>
        <authorList>
            <person name="Zakharova A."/>
            <person name="Saura A."/>
            <person name="Butenko A."/>
            <person name="Podesvova L."/>
            <person name="Warmusova S."/>
            <person name="Kostygov A.Y."/>
            <person name="Nenarokova A."/>
            <person name="Lukes J."/>
            <person name="Opperdoes F.R."/>
            <person name="Yurchenko V."/>
        </authorList>
    </citation>
    <scope>NUCLEOTIDE SEQUENCE [LARGE SCALE GENOMIC DNA]</scope>
    <source>
        <strain evidence="4 5">E262AT.01</strain>
    </source>
</reference>
<dbReference type="InterPro" id="IPR021133">
    <property type="entry name" value="HEAT_type_2"/>
</dbReference>
<dbReference type="PROSITE" id="PS50077">
    <property type="entry name" value="HEAT_REPEAT"/>
    <property type="match status" value="1"/>
</dbReference>
<feature type="compositionally biased region" description="Low complexity" evidence="3">
    <location>
        <begin position="369"/>
        <end position="378"/>
    </location>
</feature>
<dbReference type="InterPro" id="IPR051023">
    <property type="entry name" value="PP2A_Regulatory_Subunit_A"/>
</dbReference>
<evidence type="ECO:0000313" key="5">
    <source>
        <dbReference type="Proteomes" id="UP001430356"/>
    </source>
</evidence>
<feature type="compositionally biased region" description="Gly residues" evidence="3">
    <location>
        <begin position="482"/>
        <end position="491"/>
    </location>
</feature>
<feature type="compositionally biased region" description="Gly residues" evidence="3">
    <location>
        <begin position="352"/>
        <end position="368"/>
    </location>
</feature>
<feature type="region of interest" description="Disordered" evidence="3">
    <location>
        <begin position="349"/>
        <end position="383"/>
    </location>
</feature>
<evidence type="ECO:0000256" key="2">
    <source>
        <dbReference type="PROSITE-ProRule" id="PRU00103"/>
    </source>
</evidence>
<keyword evidence="1" id="KW-0677">Repeat</keyword>
<keyword evidence="5" id="KW-1185">Reference proteome</keyword>
<dbReference type="Gene3D" id="1.25.10.10">
    <property type="entry name" value="Leucine-rich Repeat Variant"/>
    <property type="match status" value="1"/>
</dbReference>
<dbReference type="EMBL" id="JAECZO010000039">
    <property type="protein sequence ID" value="KAK7194632.1"/>
    <property type="molecule type" value="Genomic_DNA"/>
</dbReference>
<evidence type="ECO:0000256" key="1">
    <source>
        <dbReference type="ARBA" id="ARBA00022737"/>
    </source>
</evidence>
<evidence type="ECO:0000256" key="3">
    <source>
        <dbReference type="SAM" id="MobiDB-lite"/>
    </source>
</evidence>
<accession>A0AAW0EMF9</accession>
<feature type="region of interest" description="Disordered" evidence="3">
    <location>
        <begin position="268"/>
        <end position="295"/>
    </location>
</feature>
<evidence type="ECO:0000313" key="4">
    <source>
        <dbReference type="EMBL" id="KAK7194632.1"/>
    </source>
</evidence>
<feature type="region of interest" description="Disordered" evidence="3">
    <location>
        <begin position="863"/>
        <end position="888"/>
    </location>
</feature>
<dbReference type="InterPro" id="IPR016024">
    <property type="entry name" value="ARM-type_fold"/>
</dbReference>